<dbReference type="PANTHER" id="PTHR32448">
    <property type="entry name" value="OS08G0158400 PROTEIN"/>
    <property type="match status" value="1"/>
</dbReference>
<organism evidence="2 3">
    <name type="scientific">Gossypium stocksii</name>
    <dbReference type="NCBI Taxonomy" id="47602"/>
    <lineage>
        <taxon>Eukaryota</taxon>
        <taxon>Viridiplantae</taxon>
        <taxon>Streptophyta</taxon>
        <taxon>Embryophyta</taxon>
        <taxon>Tracheophyta</taxon>
        <taxon>Spermatophyta</taxon>
        <taxon>Magnoliopsida</taxon>
        <taxon>eudicotyledons</taxon>
        <taxon>Gunneridae</taxon>
        <taxon>Pentapetalae</taxon>
        <taxon>rosids</taxon>
        <taxon>malvids</taxon>
        <taxon>Malvales</taxon>
        <taxon>Malvaceae</taxon>
        <taxon>Malvoideae</taxon>
        <taxon>Gossypium</taxon>
    </lineage>
</organism>
<dbReference type="Proteomes" id="UP000828251">
    <property type="component" value="Unassembled WGS sequence"/>
</dbReference>
<dbReference type="Gene3D" id="3.30.43.10">
    <property type="entry name" value="Uridine Diphospho-n-acetylenolpyruvylglucosamine Reductase, domain 2"/>
    <property type="match status" value="1"/>
</dbReference>
<dbReference type="Gene3D" id="3.40.462.20">
    <property type="match status" value="1"/>
</dbReference>
<keyword evidence="1" id="KW-0732">Signal</keyword>
<accession>A0A9D3VAS2</accession>
<keyword evidence="3" id="KW-1185">Reference proteome</keyword>
<comment type="caution">
    <text evidence="2">The sequence shown here is derived from an EMBL/GenBank/DDBJ whole genome shotgun (WGS) entry which is preliminary data.</text>
</comment>
<dbReference type="SUPFAM" id="SSF56176">
    <property type="entry name" value="FAD-binding/transporter-associated domain-like"/>
    <property type="match status" value="1"/>
</dbReference>
<evidence type="ECO:0000313" key="2">
    <source>
        <dbReference type="EMBL" id="KAH1075457.1"/>
    </source>
</evidence>
<sequence>MFPFLLIVLLSLSWRISASAQPAQEFLHCLSLRFHISSSFAKLAYTQHNSSYSSVLKSSAQNLRFTTPSTPTPLAIVTPLHASHIQAAVYCCRKHGLQVRTRSGGHDFEAGISHTIGVGGHLSGGGFGVLFRKYGLGADNVIDARLIDVNGRILDKKSIGEDLFWAIRGGGGDCLVLFLNSYTIAHKLPEEIHSTIAITRVNLSEDEKMTIQASFRSLFLGSIDELVRLLEKKFPELGLVKEDCFEMSWAESKLYSFLFTVRLPLETLLNRSQKTALLKTFFKAKSNYVK</sequence>
<proteinExistence type="predicted"/>
<feature type="signal peptide" evidence="1">
    <location>
        <begin position="1"/>
        <end position="20"/>
    </location>
</feature>
<dbReference type="AlphaFoldDB" id="A0A9D3VAS2"/>
<name>A0A9D3VAS2_9ROSI</name>
<feature type="chain" id="PRO_5039095262" description="FAD-binding PCMH-type domain-containing protein" evidence="1">
    <location>
        <begin position="21"/>
        <end position="290"/>
    </location>
</feature>
<dbReference type="GO" id="GO:0050660">
    <property type="term" value="F:flavin adenine dinucleotide binding"/>
    <property type="evidence" value="ECO:0007669"/>
    <property type="project" value="InterPro"/>
</dbReference>
<dbReference type="EMBL" id="JAIQCV010000008">
    <property type="protein sequence ID" value="KAH1075457.1"/>
    <property type="molecule type" value="Genomic_DNA"/>
</dbReference>
<protein>
    <recommendedName>
        <fullName evidence="4">FAD-binding PCMH-type domain-containing protein</fullName>
    </recommendedName>
</protein>
<evidence type="ECO:0000313" key="3">
    <source>
        <dbReference type="Proteomes" id="UP000828251"/>
    </source>
</evidence>
<evidence type="ECO:0008006" key="4">
    <source>
        <dbReference type="Google" id="ProtNLM"/>
    </source>
</evidence>
<gene>
    <name evidence="2" type="ORF">J1N35_027785</name>
</gene>
<reference evidence="2 3" key="1">
    <citation type="journal article" date="2021" name="Plant Biotechnol. J.">
        <title>Multi-omics assisted identification of the key and species-specific regulatory components of drought-tolerant mechanisms in Gossypium stocksii.</title>
        <authorList>
            <person name="Yu D."/>
            <person name="Ke L."/>
            <person name="Zhang D."/>
            <person name="Wu Y."/>
            <person name="Sun Y."/>
            <person name="Mei J."/>
            <person name="Sun J."/>
            <person name="Sun Y."/>
        </authorList>
    </citation>
    <scope>NUCLEOTIDE SEQUENCE [LARGE SCALE GENOMIC DNA]</scope>
    <source>
        <strain evidence="3">cv. E1</strain>
        <tissue evidence="2">Leaf</tissue>
    </source>
</reference>
<dbReference type="OrthoDB" id="407275at2759"/>
<dbReference type="InterPro" id="IPR016167">
    <property type="entry name" value="FAD-bd_PCMH_sub1"/>
</dbReference>
<dbReference type="InterPro" id="IPR016169">
    <property type="entry name" value="FAD-bd_PCMH_sub2"/>
</dbReference>
<evidence type="ECO:0000256" key="1">
    <source>
        <dbReference type="SAM" id="SignalP"/>
    </source>
</evidence>
<dbReference type="InterPro" id="IPR036318">
    <property type="entry name" value="FAD-bd_PCMH-like_sf"/>
</dbReference>
<dbReference type="Gene3D" id="3.30.465.10">
    <property type="match status" value="1"/>
</dbReference>